<dbReference type="STRING" id="570947.SAMN05421687_105112"/>
<reference evidence="3" key="1">
    <citation type="submission" date="2017-01" db="EMBL/GenBank/DDBJ databases">
        <authorList>
            <person name="Varghese N."/>
            <person name="Submissions S."/>
        </authorList>
    </citation>
    <scope>NUCLEOTIDE SEQUENCE [LARGE SCALE GENOMIC DNA]</scope>
    <source>
        <strain evidence="3">DSM 23127</strain>
    </source>
</reference>
<evidence type="ECO:0000313" key="2">
    <source>
        <dbReference type="EMBL" id="SIS47576.1"/>
    </source>
</evidence>
<dbReference type="PROSITE" id="PS51186">
    <property type="entry name" value="GNAT"/>
    <property type="match status" value="1"/>
</dbReference>
<dbReference type="EMBL" id="FTOC01000005">
    <property type="protein sequence ID" value="SIS47576.1"/>
    <property type="molecule type" value="Genomic_DNA"/>
</dbReference>
<sequence length="180" mass="21029">MFVHRIDEDLELRLIEVGDAERIFELTDRHRSNLRTWLPWVDHTESKEDTKSAIRNFLHGYAENQSMTVVILFQDVIVGMASYNKLDWTNKIAYIGYWLAEDYQGRGIMTKTVKSLTTHAFSSMGMNKVDIRAASENRASCAIPERLGFTQEGVLRDQEWVNDHFVDHVVYGMLRKEWEN</sequence>
<dbReference type="GO" id="GO:0008999">
    <property type="term" value="F:protein-N-terminal-alanine acetyltransferase activity"/>
    <property type="evidence" value="ECO:0007669"/>
    <property type="project" value="TreeGrafter"/>
</dbReference>
<accession>A0A1N7JEA7</accession>
<keyword evidence="2" id="KW-0808">Transferase</keyword>
<dbReference type="Proteomes" id="UP000187608">
    <property type="component" value="Unassembled WGS sequence"/>
</dbReference>
<dbReference type="InterPro" id="IPR051908">
    <property type="entry name" value="Ribosomal_N-acetyltransferase"/>
</dbReference>
<dbReference type="PANTHER" id="PTHR43441:SF12">
    <property type="entry name" value="RIBOSOMAL N-ACETYLTRANSFERASE YDAF-RELATED"/>
    <property type="match status" value="1"/>
</dbReference>
<dbReference type="InterPro" id="IPR000182">
    <property type="entry name" value="GNAT_dom"/>
</dbReference>
<dbReference type="AlphaFoldDB" id="A0A1N7JEA7"/>
<protein>
    <submittedName>
        <fullName evidence="2">Ribosomal-protein-serine acetyltransferase</fullName>
    </submittedName>
</protein>
<dbReference type="GO" id="GO:0005737">
    <property type="term" value="C:cytoplasm"/>
    <property type="evidence" value="ECO:0007669"/>
    <property type="project" value="TreeGrafter"/>
</dbReference>
<dbReference type="Gene3D" id="3.40.630.30">
    <property type="match status" value="1"/>
</dbReference>
<feature type="domain" description="N-acetyltransferase" evidence="1">
    <location>
        <begin position="10"/>
        <end position="176"/>
    </location>
</feature>
<proteinExistence type="predicted"/>
<evidence type="ECO:0000259" key="1">
    <source>
        <dbReference type="PROSITE" id="PS51186"/>
    </source>
</evidence>
<dbReference type="OrthoDB" id="9784707at2"/>
<name>A0A1N7JEA7_9BACI</name>
<dbReference type="RefSeq" id="WP_076558752.1">
    <property type="nucleotide sequence ID" value="NZ_FTOC01000005.1"/>
</dbReference>
<dbReference type="InterPro" id="IPR016181">
    <property type="entry name" value="Acyl_CoA_acyltransferase"/>
</dbReference>
<dbReference type="SUPFAM" id="SSF55729">
    <property type="entry name" value="Acyl-CoA N-acyltransferases (Nat)"/>
    <property type="match status" value="1"/>
</dbReference>
<dbReference type="Pfam" id="PF13302">
    <property type="entry name" value="Acetyltransf_3"/>
    <property type="match status" value="1"/>
</dbReference>
<evidence type="ECO:0000313" key="3">
    <source>
        <dbReference type="Proteomes" id="UP000187608"/>
    </source>
</evidence>
<organism evidence="2 3">
    <name type="scientific">Salimicrobium flavidum</name>
    <dbReference type="NCBI Taxonomy" id="570947"/>
    <lineage>
        <taxon>Bacteria</taxon>
        <taxon>Bacillati</taxon>
        <taxon>Bacillota</taxon>
        <taxon>Bacilli</taxon>
        <taxon>Bacillales</taxon>
        <taxon>Bacillaceae</taxon>
        <taxon>Salimicrobium</taxon>
    </lineage>
</organism>
<gene>
    <name evidence="2" type="ORF">SAMN05421687_105112</name>
</gene>
<dbReference type="CDD" id="cd04301">
    <property type="entry name" value="NAT_SF"/>
    <property type="match status" value="1"/>
</dbReference>
<dbReference type="GO" id="GO:1990189">
    <property type="term" value="F:protein N-terminal-serine acetyltransferase activity"/>
    <property type="evidence" value="ECO:0007669"/>
    <property type="project" value="TreeGrafter"/>
</dbReference>
<keyword evidence="3" id="KW-1185">Reference proteome</keyword>
<dbReference type="PANTHER" id="PTHR43441">
    <property type="entry name" value="RIBOSOMAL-PROTEIN-SERINE ACETYLTRANSFERASE"/>
    <property type="match status" value="1"/>
</dbReference>